<organism evidence="3 4">
    <name type="scientific">Coccomyxa subellipsoidea</name>
    <dbReference type="NCBI Taxonomy" id="248742"/>
    <lineage>
        <taxon>Eukaryota</taxon>
        <taxon>Viridiplantae</taxon>
        <taxon>Chlorophyta</taxon>
        <taxon>core chlorophytes</taxon>
        <taxon>Trebouxiophyceae</taxon>
        <taxon>Trebouxiophyceae incertae sedis</taxon>
        <taxon>Coccomyxaceae</taxon>
        <taxon>Coccomyxa</taxon>
    </lineage>
</organism>
<protein>
    <recommendedName>
        <fullName evidence="2">FAD-binding FR-type domain-containing protein</fullName>
    </recommendedName>
</protein>
<dbReference type="Gene3D" id="3.40.50.80">
    <property type="entry name" value="Nucleotide-binding domain of ferredoxin-NADP reductase (FNR) module"/>
    <property type="match status" value="1"/>
</dbReference>
<accession>A0ABR2YKW3</accession>
<feature type="domain" description="FAD-binding FR-type" evidence="2">
    <location>
        <begin position="92"/>
        <end position="254"/>
    </location>
</feature>
<dbReference type="PANTHER" id="PTHR47215:SF1">
    <property type="entry name" value="F9L1.8 PROTEIN"/>
    <property type="match status" value="1"/>
</dbReference>
<name>A0ABR2YKW3_9CHLO</name>
<evidence type="ECO:0000313" key="3">
    <source>
        <dbReference type="EMBL" id="KAK9907489.1"/>
    </source>
</evidence>
<evidence type="ECO:0000313" key="4">
    <source>
        <dbReference type="Proteomes" id="UP001491310"/>
    </source>
</evidence>
<comment type="caution">
    <text evidence="3">The sequence shown here is derived from an EMBL/GenBank/DDBJ whole genome shotgun (WGS) entry which is preliminary data.</text>
</comment>
<evidence type="ECO:0000256" key="1">
    <source>
        <dbReference type="SAM" id="MobiDB-lite"/>
    </source>
</evidence>
<dbReference type="InterPro" id="IPR017927">
    <property type="entry name" value="FAD-bd_FR_type"/>
</dbReference>
<dbReference type="InterPro" id="IPR039261">
    <property type="entry name" value="FNR_nucleotide-bd"/>
</dbReference>
<dbReference type="PROSITE" id="PS51384">
    <property type="entry name" value="FAD_FR"/>
    <property type="match status" value="1"/>
</dbReference>
<reference evidence="3 4" key="1">
    <citation type="journal article" date="2024" name="Nat. Commun.">
        <title>Phylogenomics reveals the evolutionary origins of lichenization in chlorophyte algae.</title>
        <authorList>
            <person name="Puginier C."/>
            <person name="Libourel C."/>
            <person name="Otte J."/>
            <person name="Skaloud P."/>
            <person name="Haon M."/>
            <person name="Grisel S."/>
            <person name="Petersen M."/>
            <person name="Berrin J.G."/>
            <person name="Delaux P.M."/>
            <person name="Dal Grande F."/>
            <person name="Keller J."/>
        </authorList>
    </citation>
    <scope>NUCLEOTIDE SEQUENCE [LARGE SCALE GENOMIC DNA]</scope>
    <source>
        <strain evidence="3 4">SAG 216-7</strain>
    </source>
</reference>
<dbReference type="Proteomes" id="UP001491310">
    <property type="component" value="Unassembled WGS sequence"/>
</dbReference>
<proteinExistence type="predicted"/>
<keyword evidence="4" id="KW-1185">Reference proteome</keyword>
<gene>
    <name evidence="3" type="ORF">WJX75_004605</name>
</gene>
<feature type="region of interest" description="Disordered" evidence="1">
    <location>
        <begin position="154"/>
        <end position="195"/>
    </location>
</feature>
<dbReference type="EMBL" id="JALJOT010000009">
    <property type="protein sequence ID" value="KAK9907489.1"/>
    <property type="molecule type" value="Genomic_DNA"/>
</dbReference>
<sequence length="408" mass="43482">MSHVRGLTTSFSEGVVGDTRGHGLCPLAHTCVQRGWAFKHLAITRRSDKSQTRWAKRARAARIVASAGNENGAPGSLTGELRTAIQDAKDHRKWARAIVVENKAESLDGQMRTLVLSVEDHVNYLDGRRMRRRQEGPRWVDAYKVPGQFVAVRYPPDPISDSNAASMDAGDGPSTSTPAAGSDGAPPDDPPMARTLFAISSSPYSARRESANLDASIIELLVHRDGCEDNRRLACLGPGSLIEVSEVMGRGFASLFNSYVGLLSGLEDARNLLLIGAGCRGIAPLRAAIEWTPVQAHSTAHRVTLFYFAPSAQSAAYLKDWDLWREAGVQVHPVYLEGGNGSAAPDIWETVRGAVLGGPGGLFGAVGGDPRDCTVLVAGLPGEAAAALSRALTAEGVAGERVLFCDFF</sequence>
<evidence type="ECO:0000259" key="2">
    <source>
        <dbReference type="PROSITE" id="PS51384"/>
    </source>
</evidence>
<dbReference type="SUPFAM" id="SSF52343">
    <property type="entry name" value="Ferredoxin reductase-like, C-terminal NADP-linked domain"/>
    <property type="match status" value="1"/>
</dbReference>
<dbReference type="PANTHER" id="PTHR47215">
    <property type="match status" value="1"/>
</dbReference>